<sequence>MQNHTQSPIRWIGSSATRSPSIISCGWKISPYQVPRIVLPDELFVNIVITIGAKVNRFLAFLQNVALSHLEGI</sequence>
<comment type="caution">
    <text evidence="1">The sequence shown here is derived from an EMBL/GenBank/DDBJ whole genome shotgun (WGS) entry which is preliminary data.</text>
</comment>
<dbReference type="EMBL" id="JACGCM010002667">
    <property type="protein sequence ID" value="KAF6136936.1"/>
    <property type="molecule type" value="Genomic_DNA"/>
</dbReference>
<name>A0A7J7L2R6_9MAGN</name>
<accession>A0A7J7L2R6</accession>
<evidence type="ECO:0000313" key="1">
    <source>
        <dbReference type="EMBL" id="KAF6136936.1"/>
    </source>
</evidence>
<organism evidence="1 2">
    <name type="scientific">Kingdonia uniflora</name>
    <dbReference type="NCBI Taxonomy" id="39325"/>
    <lineage>
        <taxon>Eukaryota</taxon>
        <taxon>Viridiplantae</taxon>
        <taxon>Streptophyta</taxon>
        <taxon>Embryophyta</taxon>
        <taxon>Tracheophyta</taxon>
        <taxon>Spermatophyta</taxon>
        <taxon>Magnoliopsida</taxon>
        <taxon>Ranunculales</taxon>
        <taxon>Circaeasteraceae</taxon>
        <taxon>Kingdonia</taxon>
    </lineage>
</organism>
<evidence type="ECO:0000313" key="2">
    <source>
        <dbReference type="Proteomes" id="UP000541444"/>
    </source>
</evidence>
<keyword evidence="2" id="KW-1185">Reference proteome</keyword>
<reference evidence="1 2" key="1">
    <citation type="journal article" date="2020" name="IScience">
        <title>Genome Sequencing of the Endangered Kingdonia uniflora (Circaeasteraceae, Ranunculales) Reveals Potential Mechanisms of Evolutionary Specialization.</title>
        <authorList>
            <person name="Sun Y."/>
            <person name="Deng T."/>
            <person name="Zhang A."/>
            <person name="Moore M.J."/>
            <person name="Landis J.B."/>
            <person name="Lin N."/>
            <person name="Zhang H."/>
            <person name="Zhang X."/>
            <person name="Huang J."/>
            <person name="Zhang X."/>
            <person name="Sun H."/>
            <person name="Wang H."/>
        </authorList>
    </citation>
    <scope>NUCLEOTIDE SEQUENCE [LARGE SCALE GENOMIC DNA]</scope>
    <source>
        <strain evidence="1">TB1705</strain>
        <tissue evidence="1">Leaf</tissue>
    </source>
</reference>
<proteinExistence type="predicted"/>
<dbReference type="AlphaFoldDB" id="A0A7J7L2R6"/>
<dbReference type="Proteomes" id="UP000541444">
    <property type="component" value="Unassembled WGS sequence"/>
</dbReference>
<dbReference type="OrthoDB" id="567788at2759"/>
<gene>
    <name evidence="1" type="ORF">GIB67_025770</name>
</gene>
<protein>
    <submittedName>
        <fullName evidence="1">Uncharacterized protein</fullName>
    </submittedName>
</protein>